<proteinExistence type="predicted"/>
<dbReference type="PANTHER" id="PTHR43581">
    <property type="entry name" value="ATP/GTP PHOSPHATASE"/>
    <property type="match status" value="1"/>
</dbReference>
<dbReference type="Gene3D" id="3.40.50.300">
    <property type="entry name" value="P-loop containing nucleotide triphosphate hydrolases"/>
    <property type="match status" value="1"/>
</dbReference>
<dbReference type="RefSeq" id="WP_203957957.1">
    <property type="nucleotide sequence ID" value="NZ_BOOO01000047.1"/>
</dbReference>
<dbReference type="InterPro" id="IPR003959">
    <property type="entry name" value="ATPase_AAA_core"/>
</dbReference>
<sequence length="513" mass="57432">MHFTVLPARTRPPKGATSHAFLVTDNWDDWGQYSTQYYLIYCDANGAVHDVGQVKIAQFGMQPPQRRPSLAENFPQLGENYFSLGQDDSYYERLNTLGEEIRDEILRSLRDVALDEQRFDRARNEHVTGTSLLRFVPPATVTGQFRRLARGGARLSQYHFKYTAPNATRSIKHTVSLSFDVKPESEPPTNIHVLIGRNGVGKTYLLNHMARALADENANPDEVGSLDMGADDGNVFANLVSVTFSAFDPFEPFSNSRNKAEGVHYTYIGLKRIKSRADGMPQPPKDPSSIAREFSLSVKVCLQGARLVRWRRALETLETDPIFSDARVADLADSAAEDDELKNRATRLFRQLSSGHKIVLLTITRLVESVEERSLVLLDEPEAHLHPPLLGAFIRALSDLLVDRNGVAIIATHSPVVLQEVPRNCVWKLRRSGRDLVRERPEIETFGENVGVLTREIFGLEVTQSGFHRLIGEAVRGQTTYEEIIDRFSSQLGGEAKAIIRGLIATRDTEADI</sequence>
<dbReference type="Proteomes" id="UP000650628">
    <property type="component" value="Unassembled WGS sequence"/>
</dbReference>
<dbReference type="PANTHER" id="PTHR43581:SF4">
    <property type="entry name" value="ATP_GTP PHOSPHATASE"/>
    <property type="match status" value="1"/>
</dbReference>
<dbReference type="AlphaFoldDB" id="A0A8J3U7R7"/>
<dbReference type="GO" id="GO:0005524">
    <property type="term" value="F:ATP binding"/>
    <property type="evidence" value="ECO:0007669"/>
    <property type="project" value="InterPro"/>
</dbReference>
<gene>
    <name evidence="2" type="ORF">Pmi06nite_75820</name>
</gene>
<keyword evidence="3" id="KW-1185">Reference proteome</keyword>
<dbReference type="SMART" id="SM00382">
    <property type="entry name" value="AAA"/>
    <property type="match status" value="1"/>
</dbReference>
<dbReference type="InterPro" id="IPR003593">
    <property type="entry name" value="AAA+_ATPase"/>
</dbReference>
<comment type="caution">
    <text evidence="2">The sequence shown here is derived from an EMBL/GenBank/DDBJ whole genome shotgun (WGS) entry which is preliminary data.</text>
</comment>
<dbReference type="GO" id="GO:0016887">
    <property type="term" value="F:ATP hydrolysis activity"/>
    <property type="evidence" value="ECO:0007669"/>
    <property type="project" value="InterPro"/>
</dbReference>
<dbReference type="InterPro" id="IPR051396">
    <property type="entry name" value="Bact_Antivir_Def_Nuclease"/>
</dbReference>
<evidence type="ECO:0000313" key="3">
    <source>
        <dbReference type="Proteomes" id="UP000650628"/>
    </source>
</evidence>
<accession>A0A8J3U7R7</accession>
<dbReference type="SUPFAM" id="SSF52540">
    <property type="entry name" value="P-loop containing nucleoside triphosphate hydrolases"/>
    <property type="match status" value="1"/>
</dbReference>
<dbReference type="CDD" id="cd00267">
    <property type="entry name" value="ABC_ATPase"/>
    <property type="match status" value="1"/>
</dbReference>
<organism evidence="2 3">
    <name type="scientific">Planotetraspora mira</name>
    <dbReference type="NCBI Taxonomy" id="58121"/>
    <lineage>
        <taxon>Bacteria</taxon>
        <taxon>Bacillati</taxon>
        <taxon>Actinomycetota</taxon>
        <taxon>Actinomycetes</taxon>
        <taxon>Streptosporangiales</taxon>
        <taxon>Streptosporangiaceae</taxon>
        <taxon>Planotetraspora</taxon>
    </lineage>
</organism>
<reference evidence="2 3" key="1">
    <citation type="submission" date="2021-01" db="EMBL/GenBank/DDBJ databases">
        <title>Whole genome shotgun sequence of Planotetraspora mira NBRC 15435.</title>
        <authorList>
            <person name="Komaki H."/>
            <person name="Tamura T."/>
        </authorList>
    </citation>
    <scope>NUCLEOTIDE SEQUENCE [LARGE SCALE GENOMIC DNA]</scope>
    <source>
        <strain evidence="2 3">NBRC 15435</strain>
    </source>
</reference>
<evidence type="ECO:0000313" key="2">
    <source>
        <dbReference type="EMBL" id="GII34140.1"/>
    </source>
</evidence>
<dbReference type="EMBL" id="BOOO01000047">
    <property type="protein sequence ID" value="GII34140.1"/>
    <property type="molecule type" value="Genomic_DNA"/>
</dbReference>
<feature type="domain" description="AAA+ ATPase" evidence="1">
    <location>
        <begin position="188"/>
        <end position="442"/>
    </location>
</feature>
<dbReference type="InterPro" id="IPR027417">
    <property type="entry name" value="P-loop_NTPase"/>
</dbReference>
<evidence type="ECO:0000259" key="1">
    <source>
        <dbReference type="SMART" id="SM00382"/>
    </source>
</evidence>
<dbReference type="Pfam" id="PF13304">
    <property type="entry name" value="AAA_21"/>
    <property type="match status" value="1"/>
</dbReference>
<name>A0A8J3U7R7_9ACTN</name>
<protein>
    <recommendedName>
        <fullName evidence="1">AAA+ ATPase domain-containing protein</fullName>
    </recommendedName>
</protein>